<dbReference type="InParanoid" id="A0A2P5F2Y4"/>
<keyword evidence="2" id="KW-1185">Reference proteome</keyword>
<protein>
    <submittedName>
        <fullName evidence="1">Uncharacterized protein</fullName>
    </submittedName>
</protein>
<dbReference type="Proteomes" id="UP000237000">
    <property type="component" value="Unassembled WGS sequence"/>
</dbReference>
<dbReference type="EMBL" id="JXTC01000068">
    <property type="protein sequence ID" value="PON92144.1"/>
    <property type="molecule type" value="Genomic_DNA"/>
</dbReference>
<evidence type="ECO:0000313" key="2">
    <source>
        <dbReference type="Proteomes" id="UP000237000"/>
    </source>
</evidence>
<sequence length="60" mass="6894">MGDLWVGGREILQIPTQHCPPFWQASRTRSSNEFLITGLRLHLQLPTFQISFIQKPSSDL</sequence>
<dbReference type="OrthoDB" id="10284496at2759"/>
<reference evidence="2" key="1">
    <citation type="submission" date="2016-06" db="EMBL/GenBank/DDBJ databases">
        <title>Parallel loss of symbiosis genes in relatives of nitrogen-fixing non-legume Parasponia.</title>
        <authorList>
            <person name="Van Velzen R."/>
            <person name="Holmer R."/>
            <person name="Bu F."/>
            <person name="Rutten L."/>
            <person name="Van Zeijl A."/>
            <person name="Liu W."/>
            <person name="Santuari L."/>
            <person name="Cao Q."/>
            <person name="Sharma T."/>
            <person name="Shen D."/>
            <person name="Roswanjaya Y."/>
            <person name="Wardhani T."/>
            <person name="Kalhor M.S."/>
            <person name="Jansen J."/>
            <person name="Van den Hoogen J."/>
            <person name="Gungor B."/>
            <person name="Hartog M."/>
            <person name="Hontelez J."/>
            <person name="Verver J."/>
            <person name="Yang W.-C."/>
            <person name="Schijlen E."/>
            <person name="Repin R."/>
            <person name="Schilthuizen M."/>
            <person name="Schranz E."/>
            <person name="Heidstra R."/>
            <person name="Miyata K."/>
            <person name="Fedorova E."/>
            <person name="Kohlen W."/>
            <person name="Bisseling T."/>
            <person name="Smit S."/>
            <person name="Geurts R."/>
        </authorList>
    </citation>
    <scope>NUCLEOTIDE SEQUENCE [LARGE SCALE GENOMIC DNA]</scope>
    <source>
        <strain evidence="2">cv. RG33-2</strain>
    </source>
</reference>
<dbReference type="AlphaFoldDB" id="A0A2P5F2Y4"/>
<name>A0A2P5F2Y4_TREOI</name>
<evidence type="ECO:0000313" key="1">
    <source>
        <dbReference type="EMBL" id="PON92144.1"/>
    </source>
</evidence>
<accession>A0A2P5F2Y4</accession>
<proteinExistence type="predicted"/>
<comment type="caution">
    <text evidence="1">The sequence shown here is derived from an EMBL/GenBank/DDBJ whole genome shotgun (WGS) entry which is preliminary data.</text>
</comment>
<organism evidence="1 2">
    <name type="scientific">Trema orientale</name>
    <name type="common">Charcoal tree</name>
    <name type="synonym">Celtis orientalis</name>
    <dbReference type="NCBI Taxonomy" id="63057"/>
    <lineage>
        <taxon>Eukaryota</taxon>
        <taxon>Viridiplantae</taxon>
        <taxon>Streptophyta</taxon>
        <taxon>Embryophyta</taxon>
        <taxon>Tracheophyta</taxon>
        <taxon>Spermatophyta</taxon>
        <taxon>Magnoliopsida</taxon>
        <taxon>eudicotyledons</taxon>
        <taxon>Gunneridae</taxon>
        <taxon>Pentapetalae</taxon>
        <taxon>rosids</taxon>
        <taxon>fabids</taxon>
        <taxon>Rosales</taxon>
        <taxon>Cannabaceae</taxon>
        <taxon>Trema</taxon>
    </lineage>
</organism>
<gene>
    <name evidence="1" type="ORF">TorRG33x02_119630</name>
</gene>